<comment type="caution">
    <text evidence="4">The sequence shown here is derived from an EMBL/GenBank/DDBJ whole genome shotgun (WGS) entry which is preliminary data.</text>
</comment>
<dbReference type="Pfam" id="PF00619">
    <property type="entry name" value="CARD"/>
    <property type="match status" value="1"/>
</dbReference>
<evidence type="ECO:0000256" key="2">
    <source>
        <dbReference type="SAM" id="MobiDB-lite"/>
    </source>
</evidence>
<name>A0ABQ9ED55_TEGGR</name>
<dbReference type="CDD" id="cd01671">
    <property type="entry name" value="CARD"/>
    <property type="match status" value="1"/>
</dbReference>
<accession>A0ABQ9ED55</accession>
<dbReference type="EMBL" id="JARBDR010000917">
    <property type="protein sequence ID" value="KAJ8302519.1"/>
    <property type="molecule type" value="Genomic_DNA"/>
</dbReference>
<evidence type="ECO:0000259" key="3">
    <source>
        <dbReference type="PROSITE" id="PS50209"/>
    </source>
</evidence>
<dbReference type="PROSITE" id="PS50005">
    <property type="entry name" value="TPR"/>
    <property type="match status" value="1"/>
</dbReference>
<keyword evidence="1" id="KW-0802">TPR repeat</keyword>
<dbReference type="Gene3D" id="1.10.533.10">
    <property type="entry name" value="Death Domain, Fas"/>
    <property type="match status" value="1"/>
</dbReference>
<sequence length="1826" mass="212629">MEPRNRQRIDGNQHFLIENLDIFTLVNKFLEKGIVNRDDYDRIQAETTDRSKTETFLRIFVKKPPKTYDKFCSLLEETDMGHIKQKLDEYPIDEAALQRQQQNVDEKIREYLRKNYKEKEGELVSFPELVDNLQDDFELKSEALPCRDQIIRIIENNFRSVKRKIKKKKIHKLVNLKRLISADDVEEEIVEDTRSAYSDDGNPPKMLPPGNQKRTVKTLNRKLIKDTTKEELIDLLKPKLLQHSMEKNTIIKTLDAEKVSGMVFEHLDPNDVKELFPTLTFGDRKLILLIRDELLAEENGGTRKQSESTSLPLQHQEYEEIEKDSKLHFRETFRKFHSTDKKTYRKNAVVSTTNTRISNLLTPIHKFLFLFDKSKYSASEWVAEETIKFAAACMNERTNGTIHFGICGEKTEKYEEGEIIGINVDKGDCTETLSRMIKQTFFEDQHEVAFKCIHPVQFIDVYEQDSRNQALHIIEVDVEPASEQIEDDAFYVKAAGRIGRNWGKSSMYLFKFENDTSNSICLSEKDVRQFMKNKSNLSEQRRRIERAPVETKMKEDLRTKFLNLFTGGEETLSHDLYPILFLSAIDSSMTEDYFDEKFRFLVDIDANAIFDFDASSDRNGMFHFFENKQKQVVKVFTTENFDRNSEENSNKKERYNSMLDDLRFSSVKPWIFCNGYESMNKVPMKTLDWKQKRSEGFKDALRFFQDEIPVGRAFVIFLLFSKQYEILLEAADEVLVKFKDQWIIIAPNEEISHSFMDELVKRKMTDEKILSNRAIIGMPWQHVNKMIIDVVMPLKTNQCEIITSSGAFCILREKTKNELCDISVLSSKECDDSAILSDPDKREKLRRNVEENFFIGKEVTWWNLWFQQDHVLQRSQHKKLMKMVRHALDGNGMEEDSKVGVVNLFHQPGSGGTTSAKQVLWDLKTEYRCCYIKQLSEDTCDQITALRIFEDPETPKPPLVLIDNGDEEKIQNLYSRLEDKALIASRSNPLKVFCVLLLCTRRVNLPKQINNRSISLKHELDEKELDWFHRKNKALETHFGNSTGGCDPRLLISFNILKENFNKDYIKNAVKEFVDGVESSNEQRLLKYLSLLNMYDPDFKPVPMSAFDPLMQNMYRKGKNKLVLTFGLIPSKRQCWENNISSSLQILLNRTSRAGMGGQLRALSIINSLFAREILSYLKKKLEQSTGEIMLELLNSDLFQVNNQSQSLLLGKVKEIMKKREVQDSGKKDKFSRIVTDVLEIEGADKASSILIKTFEISDDPMVAQQLARLYIHFQNWDKAIYYAKKATELKPKNSYVWDTFAQVYKSQLLEKYKECLETEDAMQNETIDECIQICFEGMQKFRKEQELTSLERTECPNDAAYFGELKIIIVLLDLIVLLPSLSTEQFHKFLVDPHYTPVGLEFLDVDRRQKLKDLHSSTEQIMRTLEDKKTQVKEDFISDIIQSKQSLNLNELAKIKENLDQYFGEDTDIIPETLKGEDKILFIRRRVKKQGGRTLTSILDTAKYEGGSEKLQGMLILLEQAVKSEFCSAFDLMTIIGVSLVLNIQVKKQCSYQNFKDWSRTLYNLTSKSKDQVFLESFLYFVMFHWPMGLPQSDACPTSDIVDAIKKWKIAFRNKHPRQDGRPVQRKDKTYFFLGKGTEMDSIVHYDQLLDEKKGRGVIGDGVWRQPYVLSKLKRLTGILIAEGLEIEIQIETKGGNKTVVTIPTSMPIGQKFLWQKRVYFVLGFGWGGPRAYDISQEDITNENLKNEVQNLGTNLRFQRGHSEMEKVKTHDDLKRTLGKIDREIEDIKARKKSGRPHKEDKKRLEQHVVMREKLIQERDQFLRD</sequence>
<keyword evidence="5" id="KW-1185">Reference proteome</keyword>
<dbReference type="Gene3D" id="1.25.40.10">
    <property type="entry name" value="Tetratricopeptide repeat domain"/>
    <property type="match status" value="1"/>
</dbReference>
<feature type="compositionally biased region" description="Basic and acidic residues" evidence="2">
    <location>
        <begin position="1798"/>
        <end position="1808"/>
    </location>
</feature>
<dbReference type="Proteomes" id="UP001217089">
    <property type="component" value="Unassembled WGS sequence"/>
</dbReference>
<feature type="domain" description="CARD" evidence="3">
    <location>
        <begin position="1"/>
        <end position="90"/>
    </location>
</feature>
<dbReference type="PANTHER" id="PTHR16155">
    <property type="entry name" value="DED DOMAIN-CONTAINING PROTEIN"/>
    <property type="match status" value="1"/>
</dbReference>
<dbReference type="SUPFAM" id="SSF48452">
    <property type="entry name" value="TPR-like"/>
    <property type="match status" value="1"/>
</dbReference>
<evidence type="ECO:0000313" key="5">
    <source>
        <dbReference type="Proteomes" id="UP001217089"/>
    </source>
</evidence>
<dbReference type="InterPro" id="IPR011029">
    <property type="entry name" value="DEATH-like_dom_sf"/>
</dbReference>
<feature type="repeat" description="TPR" evidence="1">
    <location>
        <begin position="1261"/>
        <end position="1294"/>
    </location>
</feature>
<protein>
    <recommendedName>
        <fullName evidence="3">CARD domain-containing protein</fullName>
    </recommendedName>
</protein>
<dbReference type="PROSITE" id="PS50209">
    <property type="entry name" value="CARD"/>
    <property type="match status" value="1"/>
</dbReference>
<dbReference type="SUPFAM" id="SSF47986">
    <property type="entry name" value="DEATH domain"/>
    <property type="match status" value="1"/>
</dbReference>
<gene>
    <name evidence="4" type="ORF">KUTeg_018915</name>
</gene>
<dbReference type="InterPro" id="IPR011990">
    <property type="entry name" value="TPR-like_helical_dom_sf"/>
</dbReference>
<reference evidence="4 5" key="1">
    <citation type="submission" date="2022-12" db="EMBL/GenBank/DDBJ databases">
        <title>Chromosome-level genome of Tegillarca granosa.</title>
        <authorList>
            <person name="Kim J."/>
        </authorList>
    </citation>
    <scope>NUCLEOTIDE SEQUENCE [LARGE SCALE GENOMIC DNA]</scope>
    <source>
        <strain evidence="4">Teg-2019</strain>
        <tissue evidence="4">Adductor muscle</tissue>
    </source>
</reference>
<evidence type="ECO:0000256" key="1">
    <source>
        <dbReference type="PROSITE-ProRule" id="PRU00339"/>
    </source>
</evidence>
<dbReference type="InterPro" id="IPR019734">
    <property type="entry name" value="TPR_rpt"/>
</dbReference>
<dbReference type="InterPro" id="IPR001315">
    <property type="entry name" value="CARD"/>
</dbReference>
<dbReference type="PANTHER" id="PTHR16155:SF19">
    <property type="entry name" value="DED DOMAIN-CONTAINING PROTEIN"/>
    <property type="match status" value="1"/>
</dbReference>
<feature type="region of interest" description="Disordered" evidence="2">
    <location>
        <begin position="1788"/>
        <end position="1808"/>
    </location>
</feature>
<evidence type="ECO:0000313" key="4">
    <source>
        <dbReference type="EMBL" id="KAJ8302519.1"/>
    </source>
</evidence>
<organism evidence="4 5">
    <name type="scientific">Tegillarca granosa</name>
    <name type="common">Malaysian cockle</name>
    <name type="synonym">Anadara granosa</name>
    <dbReference type="NCBI Taxonomy" id="220873"/>
    <lineage>
        <taxon>Eukaryota</taxon>
        <taxon>Metazoa</taxon>
        <taxon>Spiralia</taxon>
        <taxon>Lophotrochozoa</taxon>
        <taxon>Mollusca</taxon>
        <taxon>Bivalvia</taxon>
        <taxon>Autobranchia</taxon>
        <taxon>Pteriomorphia</taxon>
        <taxon>Arcoida</taxon>
        <taxon>Arcoidea</taxon>
        <taxon>Arcidae</taxon>
        <taxon>Tegillarca</taxon>
    </lineage>
</organism>
<proteinExistence type="predicted"/>